<sequence length="416" mass="47097">MFARPKSSWRRPGHKPSLDCLRERARTTAIPKTDSNDVENQAPFALSRIRAEWTDSPVSQHPNQCRSFTSAANSPFPAALPALHASPPVGTSGTLEARITRLMASTLDLPDTHSDMVALVREQSACIRAILALPHRTDQQRQTTLRTLRHFMYQQFERGQFIDHEIRSVLWKLTLAVESVSAADYIRWVEMGPSNLAVKIKHDTPRTLATDEDFLGRVEEDQLCRVLNAFVWKSEEQTHRTAQFQFAYVPGMNVLAAPFLYIMDELDAFYALNTLLHRHCPTYVQPTLIGVHAGLTLLDMCLKYLDYPLYLALRGKGLRAELYAFPAVLTLSAGTPPLQQVIRLWDFYFAYGVHLNVVCIVAQLIGIRDTLMSSASLVRKTTELVSHLPKNLFDSLVYHTYDLETAQQFGNKAMQR</sequence>
<name>A0A9W7ZLP4_9FUNG</name>
<dbReference type="OrthoDB" id="10263206at2759"/>
<proteinExistence type="inferred from homology"/>
<dbReference type="Gene3D" id="1.10.472.80">
    <property type="entry name" value="Ypt/Rab-GAP domain of gyp1p, domain 3"/>
    <property type="match status" value="1"/>
</dbReference>
<keyword evidence="8" id="KW-1185">Reference proteome</keyword>
<comment type="subcellular location">
    <subcellularLocation>
        <location evidence="1">Cytoplasm</location>
        <location evidence="1">Cytoskeleton</location>
    </subcellularLocation>
</comment>
<accession>A0A9W7ZLP4</accession>
<gene>
    <name evidence="7" type="primary">cdc16_2</name>
    <name evidence="7" type="ORF">IWQ60_009833</name>
</gene>
<dbReference type="Gene3D" id="1.10.8.270">
    <property type="entry name" value="putative rabgap domain of human tbc1 domain family member 14 like domains"/>
    <property type="match status" value="1"/>
</dbReference>
<dbReference type="EMBL" id="JANBPT010000866">
    <property type="protein sequence ID" value="KAJ1912067.1"/>
    <property type="molecule type" value="Genomic_DNA"/>
</dbReference>
<dbReference type="SUPFAM" id="SSF47923">
    <property type="entry name" value="Ypt/Rab-GAP domain of gyp1p"/>
    <property type="match status" value="2"/>
</dbReference>
<evidence type="ECO:0000256" key="3">
    <source>
        <dbReference type="ARBA" id="ARBA00023212"/>
    </source>
</evidence>
<dbReference type="AlphaFoldDB" id="A0A9W7ZLP4"/>
<evidence type="ECO:0000256" key="4">
    <source>
        <dbReference type="ARBA" id="ARBA00023306"/>
    </source>
</evidence>
<dbReference type="SMART" id="SM00164">
    <property type="entry name" value="TBC"/>
    <property type="match status" value="1"/>
</dbReference>
<reference evidence="7" key="1">
    <citation type="submission" date="2022-07" db="EMBL/GenBank/DDBJ databases">
        <title>Phylogenomic reconstructions and comparative analyses of Kickxellomycotina fungi.</title>
        <authorList>
            <person name="Reynolds N.K."/>
            <person name="Stajich J.E."/>
            <person name="Barry K."/>
            <person name="Grigoriev I.V."/>
            <person name="Crous P."/>
            <person name="Smith M.E."/>
        </authorList>
    </citation>
    <scope>NUCLEOTIDE SEQUENCE</scope>
    <source>
        <strain evidence="7">RSA 861</strain>
    </source>
</reference>
<evidence type="ECO:0000259" key="6">
    <source>
        <dbReference type="PROSITE" id="PS50086"/>
    </source>
</evidence>
<dbReference type="PANTHER" id="PTHR22957">
    <property type="entry name" value="TBC1 DOMAIN FAMILY MEMBER GTPASE-ACTIVATING PROTEIN"/>
    <property type="match status" value="1"/>
</dbReference>
<comment type="caution">
    <text evidence="7">The sequence shown here is derived from an EMBL/GenBank/DDBJ whole genome shotgun (WGS) entry which is preliminary data.</text>
</comment>
<evidence type="ECO:0000313" key="7">
    <source>
        <dbReference type="EMBL" id="KAJ1912067.1"/>
    </source>
</evidence>
<comment type="similarity">
    <text evidence="5">Belongs to the BUB2 family.</text>
</comment>
<dbReference type="PROSITE" id="PS50086">
    <property type="entry name" value="TBC_RABGAP"/>
    <property type="match status" value="1"/>
</dbReference>
<dbReference type="FunFam" id="1.10.8.270:FF:000035">
    <property type="entry name" value="Cell cycle arrest protein BUB2"/>
    <property type="match status" value="1"/>
</dbReference>
<organism evidence="7 8">
    <name type="scientific">Tieghemiomyces parasiticus</name>
    <dbReference type="NCBI Taxonomy" id="78921"/>
    <lineage>
        <taxon>Eukaryota</taxon>
        <taxon>Fungi</taxon>
        <taxon>Fungi incertae sedis</taxon>
        <taxon>Zoopagomycota</taxon>
        <taxon>Kickxellomycotina</taxon>
        <taxon>Dimargaritomycetes</taxon>
        <taxon>Dimargaritales</taxon>
        <taxon>Dimargaritaceae</taxon>
        <taxon>Tieghemiomyces</taxon>
    </lineage>
</organism>
<dbReference type="InterPro" id="IPR035969">
    <property type="entry name" value="Rab-GAP_TBC_sf"/>
</dbReference>
<evidence type="ECO:0000256" key="2">
    <source>
        <dbReference type="ARBA" id="ARBA00022490"/>
    </source>
</evidence>
<keyword evidence="2" id="KW-0963">Cytoplasm</keyword>
<feature type="domain" description="Rab-GAP TBC" evidence="6">
    <location>
        <begin position="161"/>
        <end position="352"/>
    </location>
</feature>
<dbReference type="GO" id="GO:0005856">
    <property type="term" value="C:cytoskeleton"/>
    <property type="evidence" value="ECO:0007669"/>
    <property type="project" value="UniProtKB-SubCell"/>
</dbReference>
<protein>
    <submittedName>
        <fullName evidence="7">CDC16 protein</fullName>
    </submittedName>
</protein>
<evidence type="ECO:0000313" key="8">
    <source>
        <dbReference type="Proteomes" id="UP001150569"/>
    </source>
</evidence>
<dbReference type="Proteomes" id="UP001150569">
    <property type="component" value="Unassembled WGS sequence"/>
</dbReference>
<evidence type="ECO:0000256" key="5">
    <source>
        <dbReference type="ARBA" id="ARBA00061049"/>
    </source>
</evidence>
<dbReference type="GO" id="GO:0005096">
    <property type="term" value="F:GTPase activator activity"/>
    <property type="evidence" value="ECO:0007669"/>
    <property type="project" value="TreeGrafter"/>
</dbReference>
<dbReference type="Pfam" id="PF00566">
    <property type="entry name" value="RabGAP-TBC"/>
    <property type="match status" value="1"/>
</dbReference>
<keyword evidence="3" id="KW-0206">Cytoskeleton</keyword>
<keyword evidence="4" id="KW-0131">Cell cycle</keyword>
<dbReference type="InterPro" id="IPR000195">
    <property type="entry name" value="Rab-GAP-TBC_dom"/>
</dbReference>
<dbReference type="PANTHER" id="PTHR22957:SF263">
    <property type="entry name" value="MITOTIC CHECK POINT PROTEIN BUB2"/>
    <property type="match status" value="1"/>
</dbReference>
<evidence type="ECO:0000256" key="1">
    <source>
        <dbReference type="ARBA" id="ARBA00004245"/>
    </source>
</evidence>